<feature type="transmembrane region" description="Helical" evidence="12">
    <location>
        <begin position="256"/>
        <end position="275"/>
    </location>
</feature>
<evidence type="ECO:0000256" key="9">
    <source>
        <dbReference type="ARBA" id="ARBA00023136"/>
    </source>
</evidence>
<keyword evidence="9 12" id="KW-0472">Membrane</keyword>
<geneLocation type="plasmid" evidence="13 14">
    <name>pPDG3</name>
</geneLocation>
<evidence type="ECO:0000256" key="7">
    <source>
        <dbReference type="ARBA" id="ARBA00023004"/>
    </source>
</evidence>
<comment type="pathway">
    <text evidence="11">Porphyrin-containing compound metabolism.</text>
</comment>
<evidence type="ECO:0000256" key="4">
    <source>
        <dbReference type="ARBA" id="ARBA00022723"/>
    </source>
</evidence>
<evidence type="ECO:0000256" key="10">
    <source>
        <dbReference type="ARBA" id="ARBA00023157"/>
    </source>
</evidence>
<evidence type="ECO:0000256" key="5">
    <source>
        <dbReference type="ARBA" id="ARBA00022989"/>
    </source>
</evidence>
<dbReference type="EMBL" id="CP008950">
    <property type="protein sequence ID" value="AII11200.1"/>
    <property type="molecule type" value="Genomic_DNA"/>
</dbReference>
<feature type="transmembrane region" description="Helical" evidence="12">
    <location>
        <begin position="117"/>
        <end position="136"/>
    </location>
</feature>
<feature type="transmembrane region" description="Helical" evidence="12">
    <location>
        <begin position="223"/>
        <end position="244"/>
    </location>
</feature>
<proteinExistence type="predicted"/>
<evidence type="ECO:0000256" key="8">
    <source>
        <dbReference type="ARBA" id="ARBA00023133"/>
    </source>
</evidence>
<dbReference type="PANTHER" id="PTHR35457:SF1">
    <property type="entry name" value="HEME A SYNTHASE"/>
    <property type="match status" value="1"/>
</dbReference>
<dbReference type="InterPro" id="IPR050450">
    <property type="entry name" value="COX15/CtaA_HemeA_synthase"/>
</dbReference>
<evidence type="ECO:0008006" key="15">
    <source>
        <dbReference type="Google" id="ProtNLM"/>
    </source>
</evidence>
<keyword evidence="5 12" id="KW-1133">Transmembrane helix</keyword>
<keyword evidence="7" id="KW-0408">Iron</keyword>
<feature type="transmembrane region" description="Helical" evidence="12">
    <location>
        <begin position="281"/>
        <end position="302"/>
    </location>
</feature>
<evidence type="ECO:0000313" key="14">
    <source>
        <dbReference type="Proteomes" id="UP000028488"/>
    </source>
</evidence>
<keyword evidence="13" id="KW-0614">Plasmid</keyword>
<keyword evidence="2" id="KW-1003">Cell membrane</keyword>
<comment type="subcellular location">
    <subcellularLocation>
        <location evidence="1">Membrane</location>
        <topology evidence="1">Multi-pass membrane protein</topology>
    </subcellularLocation>
</comment>
<sequence>MSGIPPRSRMCTPFQALALRFSLSPRALRWATSSALAMSTLIVLGGAVVRVTGSGLGCPEWPACTTESVAPTAETGLHGTIEFVNRLLTWVLSASVGWVILSARLQEAPQRAVLRSAWLQFWIVVLNAVLGGVTVWMNLNPYIVAAHFLAALLLLTAATVTWEWVRAGEDGEPVPPRACTLGRWLMLVSAVVVVLGTLVTGSGPHAGDSSEVPRMPLNWTGVTVVHGLAAALLLVLSLLLFRTLQGGGARTARRRVGFFVAALLTQVAFGIVQSVTGLPAGLVIVHVFGAALMWVGAVRVVLAVAVPPRGAAGAVGGRPILDAGLGSAAGSIAEK</sequence>
<organism evidence="13 14">
    <name type="scientific">Rhodococcus opacus</name>
    <name type="common">Nocardia opaca</name>
    <dbReference type="NCBI Taxonomy" id="37919"/>
    <lineage>
        <taxon>Bacteria</taxon>
        <taxon>Bacillati</taxon>
        <taxon>Actinomycetota</taxon>
        <taxon>Actinomycetes</taxon>
        <taxon>Mycobacteriales</taxon>
        <taxon>Nocardiaceae</taxon>
        <taxon>Rhodococcus</taxon>
    </lineage>
</organism>
<accession>A0A076EYZ6</accession>
<name>A0A076EYZ6_RHOOP</name>
<evidence type="ECO:0000256" key="11">
    <source>
        <dbReference type="ARBA" id="ARBA00023444"/>
    </source>
</evidence>
<evidence type="ECO:0000256" key="1">
    <source>
        <dbReference type="ARBA" id="ARBA00004141"/>
    </source>
</evidence>
<keyword evidence="10" id="KW-1015">Disulfide bond</keyword>
<dbReference type="InterPro" id="IPR003780">
    <property type="entry name" value="COX15/CtaA_fam"/>
</dbReference>
<feature type="transmembrane region" description="Helical" evidence="12">
    <location>
        <begin position="184"/>
        <end position="203"/>
    </location>
</feature>
<gene>
    <name evidence="13" type="ORF">EP51_44970</name>
</gene>
<evidence type="ECO:0000313" key="13">
    <source>
        <dbReference type="EMBL" id="AII11200.1"/>
    </source>
</evidence>
<evidence type="ECO:0000256" key="2">
    <source>
        <dbReference type="ARBA" id="ARBA00022475"/>
    </source>
</evidence>
<evidence type="ECO:0000256" key="6">
    <source>
        <dbReference type="ARBA" id="ARBA00023002"/>
    </source>
</evidence>
<dbReference type="GO" id="GO:0016491">
    <property type="term" value="F:oxidoreductase activity"/>
    <property type="evidence" value="ECO:0007669"/>
    <property type="project" value="UniProtKB-KW"/>
</dbReference>
<keyword evidence="8" id="KW-0350">Heme biosynthesis</keyword>
<feature type="transmembrane region" description="Helical" evidence="12">
    <location>
        <begin position="142"/>
        <end position="164"/>
    </location>
</feature>
<keyword evidence="4" id="KW-0479">Metal-binding</keyword>
<keyword evidence="3 12" id="KW-0812">Transmembrane</keyword>
<dbReference type="Pfam" id="PF02628">
    <property type="entry name" value="COX15-CtaA"/>
    <property type="match status" value="1"/>
</dbReference>
<dbReference type="Proteomes" id="UP000028488">
    <property type="component" value="Plasmid pPDG3"/>
</dbReference>
<feature type="transmembrane region" description="Helical" evidence="12">
    <location>
        <begin position="27"/>
        <end position="49"/>
    </location>
</feature>
<dbReference type="PANTHER" id="PTHR35457">
    <property type="entry name" value="HEME A SYNTHASE"/>
    <property type="match status" value="1"/>
</dbReference>
<dbReference type="AlphaFoldDB" id="A0A076EYZ6"/>
<dbReference type="GO" id="GO:0006784">
    <property type="term" value="P:heme A biosynthetic process"/>
    <property type="evidence" value="ECO:0007669"/>
    <property type="project" value="InterPro"/>
</dbReference>
<evidence type="ECO:0000256" key="3">
    <source>
        <dbReference type="ARBA" id="ARBA00022692"/>
    </source>
</evidence>
<evidence type="ECO:0000256" key="12">
    <source>
        <dbReference type="SAM" id="Phobius"/>
    </source>
</evidence>
<protein>
    <recommendedName>
        <fullName evidence="15">Cytochrome oxidase assembly protein</fullName>
    </recommendedName>
</protein>
<dbReference type="GO" id="GO:0046872">
    <property type="term" value="F:metal ion binding"/>
    <property type="evidence" value="ECO:0007669"/>
    <property type="project" value="UniProtKB-KW"/>
</dbReference>
<dbReference type="GO" id="GO:0016020">
    <property type="term" value="C:membrane"/>
    <property type="evidence" value="ECO:0007669"/>
    <property type="project" value="UniProtKB-SubCell"/>
</dbReference>
<keyword evidence="6" id="KW-0560">Oxidoreductase</keyword>
<feature type="transmembrane region" description="Helical" evidence="12">
    <location>
        <begin position="87"/>
        <end position="105"/>
    </location>
</feature>
<reference evidence="13 14" key="1">
    <citation type="submission" date="2014-07" db="EMBL/GenBank/DDBJ databases">
        <title>Genome Sequence of Rhodococcus opacus Strain R7, a Biodegrader of Mono- and Polycyclic Aromatic Hydrocarbons.</title>
        <authorList>
            <person name="Di Gennaro P."/>
            <person name="Zampolli J."/>
            <person name="Presti I."/>
            <person name="Cappelletti M."/>
            <person name="D'Ursi P."/>
            <person name="Orro A."/>
            <person name="Mezzelani A."/>
            <person name="Milanesi L."/>
        </authorList>
    </citation>
    <scope>NUCLEOTIDE SEQUENCE [LARGE SCALE GENOMIC DNA]</scope>
    <source>
        <strain evidence="13 14">R7</strain>
        <plasmid evidence="13">pPDG3</plasmid>
    </source>
</reference>